<keyword evidence="3" id="KW-1185">Reference proteome</keyword>
<comment type="caution">
    <text evidence="2">The sequence shown here is derived from an EMBL/GenBank/DDBJ whole genome shotgun (WGS) entry which is preliminary data.</text>
</comment>
<evidence type="ECO:0000313" key="3">
    <source>
        <dbReference type="Proteomes" id="UP000187203"/>
    </source>
</evidence>
<dbReference type="InterPro" id="IPR000375">
    <property type="entry name" value="Dynamin_stalk"/>
</dbReference>
<proteinExistence type="predicted"/>
<dbReference type="Proteomes" id="UP000187203">
    <property type="component" value="Unassembled WGS sequence"/>
</dbReference>
<reference evidence="3" key="1">
    <citation type="submission" date="2013-09" db="EMBL/GenBank/DDBJ databases">
        <title>Corchorus olitorius genome sequencing.</title>
        <authorList>
            <person name="Alam M."/>
            <person name="Haque M.S."/>
            <person name="Islam M.S."/>
            <person name="Emdad E.M."/>
            <person name="Islam M.M."/>
            <person name="Ahmed B."/>
            <person name="Halim A."/>
            <person name="Hossen Q.M.M."/>
            <person name="Hossain M.Z."/>
            <person name="Ahmed R."/>
            <person name="Khan M.M."/>
            <person name="Islam R."/>
            <person name="Rashid M.M."/>
            <person name="Khan S.A."/>
            <person name="Rahman M.S."/>
            <person name="Alam M."/>
            <person name="Yahiya A.S."/>
            <person name="Khan M.S."/>
            <person name="Azam M.S."/>
            <person name="Haque T."/>
            <person name="Lashkar M.Z.H."/>
            <person name="Akhand A.I."/>
            <person name="Morshed G."/>
            <person name="Roy S."/>
            <person name="Uddin K.S."/>
            <person name="Rabeya T."/>
            <person name="Hossain A.S."/>
            <person name="Chowdhury A."/>
            <person name="Snigdha A.R."/>
            <person name="Mortoza M.S."/>
            <person name="Matin S.A."/>
            <person name="Hoque S.M.E."/>
            <person name="Islam M.K."/>
            <person name="Roy D.K."/>
            <person name="Haider R."/>
            <person name="Moosa M.M."/>
            <person name="Elias S.M."/>
            <person name="Hasan A.M."/>
            <person name="Jahan S."/>
            <person name="Shafiuddin M."/>
            <person name="Mahmood N."/>
            <person name="Shommy N.S."/>
        </authorList>
    </citation>
    <scope>NUCLEOTIDE SEQUENCE [LARGE SCALE GENOMIC DNA]</scope>
    <source>
        <strain evidence="3">cv. O-4</strain>
    </source>
</reference>
<dbReference type="Gene3D" id="3.40.50.300">
    <property type="entry name" value="P-loop containing nucleotide triphosphate hydrolases"/>
    <property type="match status" value="1"/>
</dbReference>
<dbReference type="InterPro" id="IPR027417">
    <property type="entry name" value="P-loop_NTPase"/>
</dbReference>
<evidence type="ECO:0000313" key="2">
    <source>
        <dbReference type="EMBL" id="OMP11096.1"/>
    </source>
</evidence>
<evidence type="ECO:0000259" key="1">
    <source>
        <dbReference type="Pfam" id="PF01031"/>
    </source>
</evidence>
<protein>
    <recommendedName>
        <fullName evidence="1">Dynamin stalk domain-containing protein</fullName>
    </recommendedName>
</protein>
<sequence>MEEARLCQNHPQLTRIDKSFVGIPVLAQNLVQIQATIIGKCLSVIVKSISEKLNANVSELEKLPKAIVSVADAMTAFMRIIRAAKESLRKLLLRGEFNEFPEDTSKHDTAGLVEMLNQFYEMLGN</sequence>
<name>A0A1R3KVK5_9ROSI</name>
<dbReference type="STRING" id="93759.A0A1R3KVK5"/>
<gene>
    <name evidence="2" type="ORF">COLO4_04042</name>
</gene>
<organism evidence="2 3">
    <name type="scientific">Corchorus olitorius</name>
    <dbReference type="NCBI Taxonomy" id="93759"/>
    <lineage>
        <taxon>Eukaryota</taxon>
        <taxon>Viridiplantae</taxon>
        <taxon>Streptophyta</taxon>
        <taxon>Embryophyta</taxon>
        <taxon>Tracheophyta</taxon>
        <taxon>Spermatophyta</taxon>
        <taxon>Magnoliopsida</taxon>
        <taxon>eudicotyledons</taxon>
        <taxon>Gunneridae</taxon>
        <taxon>Pentapetalae</taxon>
        <taxon>rosids</taxon>
        <taxon>malvids</taxon>
        <taxon>Malvales</taxon>
        <taxon>Malvaceae</taxon>
        <taxon>Grewioideae</taxon>
        <taxon>Apeibeae</taxon>
        <taxon>Corchorus</taxon>
    </lineage>
</organism>
<dbReference type="OrthoDB" id="968279at2759"/>
<dbReference type="AlphaFoldDB" id="A0A1R3KVK5"/>
<dbReference type="EMBL" id="AWUE01010935">
    <property type="protein sequence ID" value="OMP11096.1"/>
    <property type="molecule type" value="Genomic_DNA"/>
</dbReference>
<dbReference type="Pfam" id="PF01031">
    <property type="entry name" value="Dynamin_M"/>
    <property type="match status" value="1"/>
</dbReference>
<feature type="domain" description="Dynamin stalk" evidence="1">
    <location>
        <begin position="2"/>
        <end position="120"/>
    </location>
</feature>
<accession>A0A1R3KVK5</accession>